<dbReference type="Pfam" id="PF08970">
    <property type="entry name" value="Sda"/>
    <property type="match status" value="1"/>
</dbReference>
<accession>A0A3E0J931</accession>
<dbReference type="Gene3D" id="1.10.287.1100">
    <property type="entry name" value="Sporulation inhibitor A"/>
    <property type="match status" value="1"/>
</dbReference>
<evidence type="ECO:0000313" key="1">
    <source>
        <dbReference type="EMBL" id="REJ09423.1"/>
    </source>
</evidence>
<dbReference type="AlphaFoldDB" id="A0A3E0J931"/>
<dbReference type="InterPro" id="IPR015064">
    <property type="entry name" value="Sda"/>
</dbReference>
<sequence>MIIEQLSSRLLKDTLLRAIDLKLEDDFIYLLKAEISKREKEEKMIEKL</sequence>
<name>A0A3E0J931_9BACI</name>
<comment type="caution">
    <text evidence="1">The sequence shown here is derived from an EMBL/GenBank/DDBJ whole genome shotgun (WGS) entry which is preliminary data.</text>
</comment>
<reference evidence="1 2" key="1">
    <citation type="submission" date="2018-08" db="EMBL/GenBank/DDBJ databases">
        <title>Genome sequence of Halobacillus trueperi KCTC 3686.</title>
        <authorList>
            <person name="Cho K.H."/>
            <person name="Kwak M.-J."/>
            <person name="Kim B.-Y."/>
            <person name="Chun J."/>
        </authorList>
    </citation>
    <scope>NUCLEOTIDE SEQUENCE [LARGE SCALE GENOMIC DNA]</scope>
    <source>
        <strain evidence="1 2">KCTC 3686</strain>
    </source>
</reference>
<evidence type="ECO:0000313" key="2">
    <source>
        <dbReference type="Proteomes" id="UP000256305"/>
    </source>
</evidence>
<keyword evidence="2" id="KW-1185">Reference proteome</keyword>
<dbReference type="SUPFAM" id="SSF100985">
    <property type="entry name" value="Sporulation inhibitor Sda"/>
    <property type="match status" value="1"/>
</dbReference>
<dbReference type="EMBL" id="QUAE01000006">
    <property type="protein sequence ID" value="REJ09423.1"/>
    <property type="molecule type" value="Genomic_DNA"/>
</dbReference>
<protein>
    <submittedName>
        <fullName evidence="1">Sporulation histidine kinase inhibitor Sda</fullName>
    </submittedName>
</protein>
<dbReference type="RefSeq" id="WP_115823491.1">
    <property type="nucleotide sequence ID" value="NZ_QUAE01000006.1"/>
</dbReference>
<gene>
    <name evidence="1" type="ORF">DYE48_10050</name>
</gene>
<proteinExistence type="predicted"/>
<dbReference type="Proteomes" id="UP000256305">
    <property type="component" value="Unassembled WGS sequence"/>
</dbReference>
<organism evidence="1 2">
    <name type="scientific">Halobacillus trueperi</name>
    <dbReference type="NCBI Taxonomy" id="156205"/>
    <lineage>
        <taxon>Bacteria</taxon>
        <taxon>Bacillati</taxon>
        <taxon>Bacillota</taxon>
        <taxon>Bacilli</taxon>
        <taxon>Bacillales</taxon>
        <taxon>Bacillaceae</taxon>
        <taxon>Halobacillus</taxon>
    </lineage>
</organism>
<dbReference type="InterPro" id="IPR036916">
    <property type="entry name" value="Sda_sf"/>
</dbReference>